<feature type="compositionally biased region" description="Polar residues" evidence="3">
    <location>
        <begin position="1052"/>
        <end position="1071"/>
    </location>
</feature>
<dbReference type="CDD" id="cd12148">
    <property type="entry name" value="fungal_TF_MHR"/>
    <property type="match status" value="1"/>
</dbReference>
<feature type="compositionally biased region" description="Low complexity" evidence="3">
    <location>
        <begin position="1099"/>
        <end position="1111"/>
    </location>
</feature>
<keyword evidence="6" id="KW-1185">Reference proteome</keyword>
<evidence type="ECO:0000259" key="4">
    <source>
        <dbReference type="SMART" id="SM00906"/>
    </source>
</evidence>
<comment type="caution">
    <text evidence="5">The sequence shown here is derived from an EMBL/GenBank/DDBJ whole genome shotgun (WGS) entry which is preliminary data.</text>
</comment>
<dbReference type="Pfam" id="PF04082">
    <property type="entry name" value="Fungal_trans"/>
    <property type="match status" value="1"/>
</dbReference>
<feature type="region of interest" description="Disordered" evidence="3">
    <location>
        <begin position="822"/>
        <end position="868"/>
    </location>
</feature>
<evidence type="ECO:0000256" key="1">
    <source>
        <dbReference type="ARBA" id="ARBA00004123"/>
    </source>
</evidence>
<dbReference type="SMART" id="SM00906">
    <property type="entry name" value="Fungal_trans"/>
    <property type="match status" value="1"/>
</dbReference>
<dbReference type="EMBL" id="JBAHYK010000294">
    <property type="protein sequence ID" value="KAL0575544.1"/>
    <property type="molecule type" value="Genomic_DNA"/>
</dbReference>
<keyword evidence="2" id="KW-0539">Nucleus</keyword>
<evidence type="ECO:0000256" key="2">
    <source>
        <dbReference type="ARBA" id="ARBA00023242"/>
    </source>
</evidence>
<feature type="region of interest" description="Disordered" evidence="3">
    <location>
        <begin position="1026"/>
        <end position="1078"/>
    </location>
</feature>
<feature type="region of interest" description="Disordered" evidence="3">
    <location>
        <begin position="1097"/>
        <end position="1142"/>
    </location>
</feature>
<evidence type="ECO:0000256" key="3">
    <source>
        <dbReference type="SAM" id="MobiDB-lite"/>
    </source>
</evidence>
<dbReference type="PANTHER" id="PTHR31001">
    <property type="entry name" value="UNCHARACTERIZED TRANSCRIPTIONAL REGULATORY PROTEIN"/>
    <property type="match status" value="1"/>
</dbReference>
<dbReference type="PANTHER" id="PTHR31001:SF56">
    <property type="entry name" value="ZN(2)-C6 FUNGAL-TYPE DOMAIN-CONTAINING PROTEIN"/>
    <property type="match status" value="1"/>
</dbReference>
<feature type="domain" description="Xylanolytic transcriptional activator regulatory" evidence="4">
    <location>
        <begin position="421"/>
        <end position="494"/>
    </location>
</feature>
<feature type="compositionally biased region" description="Low complexity" evidence="3">
    <location>
        <begin position="1026"/>
        <end position="1035"/>
    </location>
</feature>
<feature type="region of interest" description="Disordered" evidence="3">
    <location>
        <begin position="954"/>
        <end position="991"/>
    </location>
</feature>
<reference evidence="5 6" key="1">
    <citation type="submission" date="2024-02" db="EMBL/GenBank/DDBJ databases">
        <title>A draft genome for the cacao thread blight pathogen Marasmius crinis-equi.</title>
        <authorList>
            <person name="Cohen S.P."/>
            <person name="Baruah I.K."/>
            <person name="Amoako-Attah I."/>
            <person name="Bukari Y."/>
            <person name="Meinhardt L.W."/>
            <person name="Bailey B.A."/>
        </authorList>
    </citation>
    <scope>NUCLEOTIDE SEQUENCE [LARGE SCALE GENOMIC DNA]</scope>
    <source>
        <strain evidence="5 6">GH-76</strain>
    </source>
</reference>
<feature type="compositionally biased region" description="Polar residues" evidence="3">
    <location>
        <begin position="1117"/>
        <end position="1128"/>
    </location>
</feature>
<organism evidence="5 6">
    <name type="scientific">Marasmius crinis-equi</name>
    <dbReference type="NCBI Taxonomy" id="585013"/>
    <lineage>
        <taxon>Eukaryota</taxon>
        <taxon>Fungi</taxon>
        <taxon>Dikarya</taxon>
        <taxon>Basidiomycota</taxon>
        <taxon>Agaricomycotina</taxon>
        <taxon>Agaricomycetes</taxon>
        <taxon>Agaricomycetidae</taxon>
        <taxon>Agaricales</taxon>
        <taxon>Marasmiineae</taxon>
        <taxon>Marasmiaceae</taxon>
        <taxon>Marasmius</taxon>
    </lineage>
</organism>
<feature type="region of interest" description="Disordered" evidence="3">
    <location>
        <begin position="1"/>
        <end position="24"/>
    </location>
</feature>
<feature type="compositionally biased region" description="Basic and acidic residues" evidence="3">
    <location>
        <begin position="978"/>
        <end position="988"/>
    </location>
</feature>
<evidence type="ECO:0000313" key="5">
    <source>
        <dbReference type="EMBL" id="KAL0575544.1"/>
    </source>
</evidence>
<feature type="compositionally biased region" description="Low complexity" evidence="3">
    <location>
        <begin position="1129"/>
        <end position="1142"/>
    </location>
</feature>
<feature type="region of interest" description="Disordered" evidence="3">
    <location>
        <begin position="176"/>
        <end position="222"/>
    </location>
</feature>
<accession>A0ABR3FJJ1</accession>
<sequence>MPPDTTKTAPKRREKKPTSPEEIREIEQKRLRASTNQLHSKISAMSARIRALEDGLAIMQATVSSEKHPLLTEELLKIKFGAEVLSEGKAKTSPRYSSEEAEEMQDGAREMPSPRETFSAQPNDTSLGAQARVSQADMSALDTLGTLTLGEEGELKYFGRSAGSQTLMLAGEEYLSDSDSDGVEPFSPASLNDKSPVVPHTSVVTSSDQSPNVPPAITSPISRLSPDTLPAEIYALASGGFSSPPSSNHLSPQSAFVLPSEAQETHRSVHSLLTHLPSSDRGRRLAQSYLDHAAYFFRPLTKWELFGDITLPVNPPDVGILGRVYAHHESPQSANPPSPHLLSTLFFIFALGAFFDLSLTSSQHVHDAEKWFRLGKGALTLSGEPVVTGSTSSSAEETVCALGLMSTCITMTGKKYSRDHAWCGMSLAVKIAEGAGLHRDPARWNMDPRTVQRRRTLWWEVFSADVSHSLALGRPPSVNLSFVDCEFPVDEEATLKTLPKEEPSADANGQGSDSNGDIKQEIVDGFWRTKYRFSRDCFTAVIDATLTAKAPSYETVLKLDRKVVLSSTSVFIGLLSLSQVREHQLPIKANVSIEEDGEDVYRSSSLTLRDFYGGQYRTVTMLYLHRSFFAHAMLTSPSNPFLSPFAPSFLAAYRAASMLVKAGVQMYDRCPQITGRVWFLMYHVFSAAVVVGTVVTRSPNSTVASSALVDLNLAVELFEKCSTASHRIKVAFILLKKLQEKALRSYSQFMEQTAALSPTSPTSTNGDDGASPPFLAPSSAGSPPINPKILDPNLFSDRVHQDGDFDIEGELEMFGGQTKVLRAKGKCKKARTSSRSPSISVDSPASQTGPPSTSDEPRNGTVRPNNGDTLSASLAIPSQSIIDLDMTLGDGSGTITPVPGRVGFDPAIAFGFGAGTTGTVIGGLNMASMGLDLGMDVDTDMGFDFGLLEAGPSNGASATPGKVNGDGFVSGAELDAENGTRGRSDDKAPGGLVNPLVEYLSGSSMALPAESPASWTTQWAWPQSPVGVSPLSPGPTRNSNGGVGQWRAPASQPASFTSNLATPSRPSNGIPSNPDPGRYDELYAGFLEFLTRRARENGSSSSPFSLPDSQPFGGNPNGTPSMQPMTARSWSSPSLSSPSSFSALPPHLQQWYSQFGQRQAAVQSNITHLQQTDEGQPSFRQDYDLLLQTLGLGSNSNTLPESNWSVPDAM</sequence>
<gene>
    <name evidence="5" type="ORF">V5O48_006418</name>
</gene>
<name>A0ABR3FJJ1_9AGAR</name>
<feature type="compositionally biased region" description="Low complexity" evidence="3">
    <location>
        <begin position="195"/>
        <end position="207"/>
    </location>
</feature>
<dbReference type="Proteomes" id="UP001465976">
    <property type="component" value="Unassembled WGS sequence"/>
</dbReference>
<dbReference type="InterPro" id="IPR007219">
    <property type="entry name" value="XnlR_reg_dom"/>
</dbReference>
<protein>
    <recommendedName>
        <fullName evidence="4">Xylanolytic transcriptional activator regulatory domain-containing protein</fullName>
    </recommendedName>
</protein>
<feature type="region of interest" description="Disordered" evidence="3">
    <location>
        <begin position="496"/>
        <end position="516"/>
    </location>
</feature>
<feature type="region of interest" description="Disordered" evidence="3">
    <location>
        <begin position="754"/>
        <end position="794"/>
    </location>
</feature>
<feature type="compositionally biased region" description="Low complexity" evidence="3">
    <location>
        <begin position="833"/>
        <end position="846"/>
    </location>
</feature>
<evidence type="ECO:0000313" key="6">
    <source>
        <dbReference type="Proteomes" id="UP001465976"/>
    </source>
</evidence>
<comment type="subcellular location">
    <subcellularLocation>
        <location evidence="1">Nucleus</location>
    </subcellularLocation>
</comment>
<dbReference type="InterPro" id="IPR050613">
    <property type="entry name" value="Sec_Metabolite_Reg"/>
</dbReference>
<feature type="region of interest" description="Disordered" evidence="3">
    <location>
        <begin position="89"/>
        <end position="123"/>
    </location>
</feature>
<feature type="compositionally biased region" description="Basic residues" evidence="3">
    <location>
        <begin position="822"/>
        <end position="832"/>
    </location>
</feature>
<proteinExistence type="predicted"/>